<dbReference type="GeneTree" id="ENSGT00730000111690"/>
<dbReference type="PANTHER" id="PTHR38706">
    <property type="entry name" value="SI:CH211-198C19.1-RELATED"/>
    <property type="match status" value="1"/>
</dbReference>
<reference evidence="2" key="2">
    <citation type="submission" date="2025-09" db="UniProtKB">
        <authorList>
            <consortium name="Ensembl"/>
        </authorList>
    </citation>
    <scope>IDENTIFICATION</scope>
</reference>
<proteinExistence type="predicted"/>
<evidence type="ECO:0000313" key="3">
    <source>
        <dbReference type="Proteomes" id="UP000261380"/>
    </source>
</evidence>
<accession>A0A3B5KRD9</accession>
<dbReference type="AlphaFoldDB" id="A0A3B5KRD9"/>
<keyword evidence="3" id="KW-1185">Reference proteome</keyword>
<sequence>MKIQFKLQKRKTKKQQLYFSNTFLELLSSSGFVWFRYSRCWLKLLCWFANTVSIDNRGNVRLTFEPESDYGSHHYGNFEGMLNPPPFGYKYYTVGNIPTSASLPSYVVNSQRNTVGNSARILIRVNNGRQIDQVFITQHYDEYENQGSSYDPEQTFRITTNFLRQLRKHSVNEIQQLADGSQTGPIRNTSNAYSHEIHQPKQDMQIDMPYTPVRQDDNCIANVYCLICALFIILFIFGSYFGNWRK</sequence>
<dbReference type="Ensembl" id="ENSXCOT00000000212.1">
    <property type="protein sequence ID" value="ENSXCOP00000000206.1"/>
    <property type="gene ID" value="ENSXCOG00000000202.1"/>
</dbReference>
<dbReference type="STRING" id="32473.ENSXCOP00000000206"/>
<reference evidence="2" key="1">
    <citation type="submission" date="2025-08" db="UniProtKB">
        <authorList>
            <consortium name="Ensembl"/>
        </authorList>
    </citation>
    <scope>IDENTIFICATION</scope>
</reference>
<dbReference type="PANTHER" id="PTHR38706:SF2">
    <property type="match status" value="1"/>
</dbReference>
<feature type="transmembrane region" description="Helical" evidence="1">
    <location>
        <begin position="221"/>
        <end position="241"/>
    </location>
</feature>
<dbReference type="Proteomes" id="UP000261380">
    <property type="component" value="Unplaced"/>
</dbReference>
<keyword evidence="1" id="KW-0472">Membrane</keyword>
<evidence type="ECO:0000313" key="2">
    <source>
        <dbReference type="Ensembl" id="ENSXCOP00000000206.1"/>
    </source>
</evidence>
<protein>
    <submittedName>
        <fullName evidence="2">Uncharacterized protein</fullName>
    </submittedName>
</protein>
<organism evidence="2 3">
    <name type="scientific">Xiphophorus couchianus</name>
    <name type="common">Monterrey platyfish</name>
    <dbReference type="NCBI Taxonomy" id="32473"/>
    <lineage>
        <taxon>Eukaryota</taxon>
        <taxon>Metazoa</taxon>
        <taxon>Chordata</taxon>
        <taxon>Craniata</taxon>
        <taxon>Vertebrata</taxon>
        <taxon>Euteleostomi</taxon>
        <taxon>Actinopterygii</taxon>
        <taxon>Neopterygii</taxon>
        <taxon>Teleostei</taxon>
        <taxon>Neoteleostei</taxon>
        <taxon>Acanthomorphata</taxon>
        <taxon>Ovalentaria</taxon>
        <taxon>Atherinomorphae</taxon>
        <taxon>Cyprinodontiformes</taxon>
        <taxon>Poeciliidae</taxon>
        <taxon>Poeciliinae</taxon>
        <taxon>Xiphophorus</taxon>
    </lineage>
</organism>
<evidence type="ECO:0000256" key="1">
    <source>
        <dbReference type="SAM" id="Phobius"/>
    </source>
</evidence>
<keyword evidence="1" id="KW-0812">Transmembrane</keyword>
<name>A0A3B5KRD9_9TELE</name>
<keyword evidence="1" id="KW-1133">Transmembrane helix</keyword>